<reference evidence="2 3" key="1">
    <citation type="submission" date="2021-03" db="EMBL/GenBank/DDBJ databases">
        <title>Sequencing the genomes of 1000 actinobacteria strains.</title>
        <authorList>
            <person name="Klenk H.-P."/>
        </authorList>
    </citation>
    <scope>NUCLEOTIDE SEQUENCE [LARGE SCALE GENOMIC DNA]</scope>
    <source>
        <strain evidence="2 3">DSM 44580</strain>
    </source>
</reference>
<proteinExistence type="predicted"/>
<comment type="caution">
    <text evidence="2">The sequence shown here is derived from an EMBL/GenBank/DDBJ whole genome shotgun (WGS) entry which is preliminary data.</text>
</comment>
<gene>
    <name evidence="2" type="ORF">JOF53_006434</name>
</gene>
<sequence>MTVLVTLVGESREVGVDLGPQGLGSIRRAPSRTISSINDVEGPVVEGWSLSPDVGSGTTVSMGVPSRPTRQRRLV</sequence>
<feature type="region of interest" description="Disordered" evidence="1">
    <location>
        <begin position="49"/>
        <end position="75"/>
    </location>
</feature>
<protein>
    <submittedName>
        <fullName evidence="2">Uncharacterized protein</fullName>
    </submittedName>
</protein>
<dbReference type="EMBL" id="JAGIOO010000001">
    <property type="protein sequence ID" value="MBP2477562.1"/>
    <property type="molecule type" value="Genomic_DNA"/>
</dbReference>
<dbReference type="Proteomes" id="UP001519363">
    <property type="component" value="Unassembled WGS sequence"/>
</dbReference>
<evidence type="ECO:0000256" key="1">
    <source>
        <dbReference type="SAM" id="MobiDB-lite"/>
    </source>
</evidence>
<evidence type="ECO:0000313" key="3">
    <source>
        <dbReference type="Proteomes" id="UP001519363"/>
    </source>
</evidence>
<keyword evidence="3" id="KW-1185">Reference proteome</keyword>
<evidence type="ECO:0000313" key="2">
    <source>
        <dbReference type="EMBL" id="MBP2477562.1"/>
    </source>
</evidence>
<name>A0ABS5ALX1_9PSEU</name>
<accession>A0ABS5ALX1</accession>
<organism evidence="2 3">
    <name type="scientific">Crossiella equi</name>
    <dbReference type="NCBI Taxonomy" id="130796"/>
    <lineage>
        <taxon>Bacteria</taxon>
        <taxon>Bacillati</taxon>
        <taxon>Actinomycetota</taxon>
        <taxon>Actinomycetes</taxon>
        <taxon>Pseudonocardiales</taxon>
        <taxon>Pseudonocardiaceae</taxon>
        <taxon>Crossiella</taxon>
    </lineage>
</organism>